<evidence type="ECO:0000313" key="1">
    <source>
        <dbReference type="EMBL" id="GAA2050587.1"/>
    </source>
</evidence>
<accession>A0ABN2V4R6</accession>
<protein>
    <submittedName>
        <fullName evidence="1">Uncharacterized protein</fullName>
    </submittedName>
</protein>
<evidence type="ECO:0000313" key="2">
    <source>
        <dbReference type="Proteomes" id="UP001500751"/>
    </source>
</evidence>
<dbReference type="Proteomes" id="UP001500751">
    <property type="component" value="Unassembled WGS sequence"/>
</dbReference>
<sequence length="53" mass="5431">MEVADVEVVPVAAVAVVCDGWSVAEMIETADCFVGCDAHPAAIIATNALIELT</sequence>
<dbReference type="EMBL" id="BAAAQN010000049">
    <property type="protein sequence ID" value="GAA2050587.1"/>
    <property type="molecule type" value="Genomic_DNA"/>
</dbReference>
<name>A0ABN2V4R6_9ACTN</name>
<organism evidence="1 2">
    <name type="scientific">Catenulispora yoronensis</name>
    <dbReference type="NCBI Taxonomy" id="450799"/>
    <lineage>
        <taxon>Bacteria</taxon>
        <taxon>Bacillati</taxon>
        <taxon>Actinomycetota</taxon>
        <taxon>Actinomycetes</taxon>
        <taxon>Catenulisporales</taxon>
        <taxon>Catenulisporaceae</taxon>
        <taxon>Catenulispora</taxon>
    </lineage>
</organism>
<keyword evidence="2" id="KW-1185">Reference proteome</keyword>
<gene>
    <name evidence="1" type="ORF">GCM10009839_66410</name>
</gene>
<reference evidence="2" key="1">
    <citation type="journal article" date="2019" name="Int. J. Syst. Evol. Microbiol.">
        <title>The Global Catalogue of Microorganisms (GCM) 10K type strain sequencing project: providing services to taxonomists for standard genome sequencing and annotation.</title>
        <authorList>
            <consortium name="The Broad Institute Genomics Platform"/>
            <consortium name="The Broad Institute Genome Sequencing Center for Infectious Disease"/>
            <person name="Wu L."/>
            <person name="Ma J."/>
        </authorList>
    </citation>
    <scope>NUCLEOTIDE SEQUENCE [LARGE SCALE GENOMIC DNA]</scope>
    <source>
        <strain evidence="2">JCM 16014</strain>
    </source>
</reference>
<proteinExistence type="predicted"/>
<comment type="caution">
    <text evidence="1">The sequence shown here is derived from an EMBL/GenBank/DDBJ whole genome shotgun (WGS) entry which is preliminary data.</text>
</comment>